<feature type="transmembrane region" description="Helical" evidence="8">
    <location>
        <begin position="81"/>
        <end position="101"/>
    </location>
</feature>
<accession>A0A8C4SS19</accession>
<comment type="similarity">
    <text evidence="7">Belongs to the G-protein coupled receptor 1 family.</text>
</comment>
<dbReference type="SUPFAM" id="SSF81321">
    <property type="entry name" value="Family A G protein-coupled receptor-like"/>
    <property type="match status" value="1"/>
</dbReference>
<evidence type="ECO:0000256" key="7">
    <source>
        <dbReference type="RuleBase" id="RU000688"/>
    </source>
</evidence>
<dbReference type="AlphaFoldDB" id="A0A8C4SS19"/>
<keyword evidence="5 8" id="KW-1133">Transmembrane helix</keyword>
<evidence type="ECO:0000259" key="9">
    <source>
        <dbReference type="PROSITE" id="PS50262"/>
    </source>
</evidence>
<dbReference type="GO" id="GO:0005886">
    <property type="term" value="C:plasma membrane"/>
    <property type="evidence" value="ECO:0007669"/>
    <property type="project" value="TreeGrafter"/>
</dbReference>
<evidence type="ECO:0000256" key="3">
    <source>
        <dbReference type="ARBA" id="ARBA00022692"/>
    </source>
</evidence>
<keyword evidence="2" id="KW-0716">Sensory transduction</keyword>
<feature type="transmembrane region" description="Helical" evidence="8">
    <location>
        <begin position="168"/>
        <end position="188"/>
    </location>
</feature>
<organism evidence="10 11">
    <name type="scientific">Erpetoichthys calabaricus</name>
    <name type="common">Rope fish</name>
    <name type="synonym">Calamoichthys calabaricus</name>
    <dbReference type="NCBI Taxonomy" id="27687"/>
    <lineage>
        <taxon>Eukaryota</taxon>
        <taxon>Metazoa</taxon>
        <taxon>Chordata</taxon>
        <taxon>Craniata</taxon>
        <taxon>Vertebrata</taxon>
        <taxon>Euteleostomi</taxon>
        <taxon>Actinopterygii</taxon>
        <taxon>Polypteriformes</taxon>
        <taxon>Polypteridae</taxon>
        <taxon>Erpetoichthys</taxon>
    </lineage>
</organism>
<dbReference type="Gene3D" id="1.20.1070.10">
    <property type="entry name" value="Rhodopsin 7-helix transmembrane proteins"/>
    <property type="match status" value="1"/>
</dbReference>
<dbReference type="PROSITE" id="PS00237">
    <property type="entry name" value="G_PROTEIN_RECEP_F1_1"/>
    <property type="match status" value="1"/>
</dbReference>
<proteinExistence type="inferred from homology"/>
<dbReference type="Pfam" id="PF00001">
    <property type="entry name" value="7tm_1"/>
    <property type="match status" value="1"/>
</dbReference>
<evidence type="ECO:0000256" key="5">
    <source>
        <dbReference type="ARBA" id="ARBA00022989"/>
    </source>
</evidence>
<evidence type="ECO:0000256" key="4">
    <source>
        <dbReference type="ARBA" id="ARBA00022725"/>
    </source>
</evidence>
<evidence type="ECO:0000256" key="8">
    <source>
        <dbReference type="SAM" id="Phobius"/>
    </source>
</evidence>
<feature type="transmembrane region" description="Helical" evidence="8">
    <location>
        <begin position="137"/>
        <end position="156"/>
    </location>
</feature>
<feature type="transmembrane region" description="Helical" evidence="8">
    <location>
        <begin position="53"/>
        <end position="74"/>
    </location>
</feature>
<evidence type="ECO:0000313" key="10">
    <source>
        <dbReference type="Ensembl" id="ENSECRP00000021144.1"/>
    </source>
</evidence>
<keyword evidence="11" id="KW-1185">Reference proteome</keyword>
<keyword evidence="4" id="KW-0552">Olfaction</keyword>
<dbReference type="PROSITE" id="PS50262">
    <property type="entry name" value="G_PROTEIN_RECEP_F1_2"/>
    <property type="match status" value="1"/>
</dbReference>
<evidence type="ECO:0000256" key="1">
    <source>
        <dbReference type="ARBA" id="ARBA00004370"/>
    </source>
</evidence>
<keyword evidence="7" id="KW-0297">G-protein coupled receptor</keyword>
<dbReference type="InterPro" id="IPR000276">
    <property type="entry name" value="GPCR_Rhodpsn"/>
</dbReference>
<evidence type="ECO:0000313" key="11">
    <source>
        <dbReference type="Proteomes" id="UP000694620"/>
    </source>
</evidence>
<dbReference type="Ensembl" id="ENSECRT00000021602.1">
    <property type="protein sequence ID" value="ENSECRP00000021144.1"/>
    <property type="gene ID" value="ENSECRG00000014235.1"/>
</dbReference>
<keyword evidence="3 7" id="KW-0812">Transmembrane</keyword>
<keyword evidence="7" id="KW-0807">Transducer</keyword>
<keyword evidence="7" id="KW-0675">Receptor</keyword>
<dbReference type="InterPro" id="IPR050402">
    <property type="entry name" value="OR51/52/56-like"/>
</dbReference>
<reference evidence="10" key="1">
    <citation type="submission" date="2025-08" db="UniProtKB">
        <authorList>
            <consortium name="Ensembl"/>
        </authorList>
    </citation>
    <scope>IDENTIFICATION</scope>
</reference>
<evidence type="ECO:0000256" key="6">
    <source>
        <dbReference type="ARBA" id="ARBA00023136"/>
    </source>
</evidence>
<dbReference type="GO" id="GO:0004984">
    <property type="term" value="F:olfactory receptor activity"/>
    <property type="evidence" value="ECO:0007669"/>
    <property type="project" value="TreeGrafter"/>
</dbReference>
<dbReference type="GO" id="GO:0004930">
    <property type="term" value="F:G protein-coupled receptor activity"/>
    <property type="evidence" value="ECO:0007669"/>
    <property type="project" value="UniProtKB-KW"/>
</dbReference>
<keyword evidence="6 8" id="KW-0472">Membrane</keyword>
<evidence type="ECO:0000256" key="2">
    <source>
        <dbReference type="ARBA" id="ARBA00022606"/>
    </source>
</evidence>
<dbReference type="PANTHER" id="PTHR26450">
    <property type="entry name" value="OLFACTORY RECEPTOR 56B1-RELATED"/>
    <property type="match status" value="1"/>
</dbReference>
<sequence length="234" mass="26375">MNTFSSSEFVLHCLIEADQRRYIIAALAFIYLLSLFGNLLVIIVIILNDKLHAPMYIYIGTLAVIDLANSTILIPKMLADLRVLLSPVPYGLCFFQMSIILNVEEMESLLLTLMAFDRYVAVVHPLRYNTIVTNKRVWLSVIMMNVFLIFSAIRISSAERKKKAFSTILTHLLVVFFFYVPLLTSYILPGAGVKLSEEAYNTMVIVGNVVPPISVLDNSLYHSTCATCLRKAEI</sequence>
<reference evidence="10" key="2">
    <citation type="submission" date="2025-09" db="UniProtKB">
        <authorList>
            <consortium name="Ensembl"/>
        </authorList>
    </citation>
    <scope>IDENTIFICATION</scope>
</reference>
<comment type="subcellular location">
    <subcellularLocation>
        <location evidence="1">Membrane</location>
    </subcellularLocation>
</comment>
<dbReference type="PRINTS" id="PR00237">
    <property type="entry name" value="GPCRRHODOPSN"/>
</dbReference>
<feature type="transmembrane region" description="Helical" evidence="8">
    <location>
        <begin position="22"/>
        <end position="47"/>
    </location>
</feature>
<feature type="domain" description="G-protein coupled receptors family 1 profile" evidence="9">
    <location>
        <begin position="37"/>
        <end position="153"/>
    </location>
</feature>
<name>A0A8C4SS19_ERPCA</name>
<dbReference type="InterPro" id="IPR017452">
    <property type="entry name" value="GPCR_Rhodpsn_7TM"/>
</dbReference>
<dbReference type="GeneTree" id="ENSGT00940000163038"/>
<protein>
    <recommendedName>
        <fullName evidence="9">G-protein coupled receptors family 1 profile domain-containing protein</fullName>
    </recommendedName>
</protein>
<dbReference type="Proteomes" id="UP000694620">
    <property type="component" value="Unassembled WGS sequence"/>
</dbReference>